<keyword evidence="2" id="KW-1185">Reference proteome</keyword>
<reference evidence="1" key="1">
    <citation type="submission" date="2016-11" db="EMBL/GenBank/DDBJ databases">
        <title>The genome sequence of Colletotrichum cuscutae.</title>
        <authorList>
            <person name="Baroncelli R."/>
        </authorList>
    </citation>
    <scope>NUCLEOTIDE SEQUENCE</scope>
    <source>
        <strain evidence="1">IMI 304802</strain>
    </source>
</reference>
<comment type="caution">
    <text evidence="1">The sequence shown here is derived from an EMBL/GenBank/DDBJ whole genome shotgun (WGS) entry which is preliminary data.</text>
</comment>
<evidence type="ECO:0000313" key="2">
    <source>
        <dbReference type="Proteomes" id="UP001239213"/>
    </source>
</evidence>
<dbReference type="EMBL" id="MPDP01000118">
    <property type="protein sequence ID" value="KAK1479137.1"/>
    <property type="molecule type" value="Genomic_DNA"/>
</dbReference>
<gene>
    <name evidence="1" type="ORF">CCUS01_16384</name>
</gene>
<protein>
    <submittedName>
        <fullName evidence="1">Uncharacterized protein</fullName>
    </submittedName>
</protein>
<dbReference type="AlphaFoldDB" id="A0AAI9VC33"/>
<organism evidence="1 2">
    <name type="scientific">Colletotrichum cuscutae</name>
    <dbReference type="NCBI Taxonomy" id="1209917"/>
    <lineage>
        <taxon>Eukaryota</taxon>
        <taxon>Fungi</taxon>
        <taxon>Dikarya</taxon>
        <taxon>Ascomycota</taxon>
        <taxon>Pezizomycotina</taxon>
        <taxon>Sordariomycetes</taxon>
        <taxon>Hypocreomycetidae</taxon>
        <taxon>Glomerellales</taxon>
        <taxon>Glomerellaceae</taxon>
        <taxon>Colletotrichum</taxon>
        <taxon>Colletotrichum acutatum species complex</taxon>
    </lineage>
</organism>
<proteinExistence type="predicted"/>
<accession>A0AAI9VC33</accession>
<sequence length="289" mass="32445">MGYICRLEPDIAIIATSALRFPWVLSRALRDAFWGFKDETDCSSTSFRYRAWRTLGRSTTGFSSMADRLEETWVKSLEVDSGINISCLDHPQGRKSGTNTRLRAGFRGKSITMSALSVMSAKRDTATRFGGKWSAKTLKWTSRYCLGLVFWGLQSTSMPLDKFRKLRIVQWLPEIDSDGIAKTRTGEAFPNTPIRVLSCGEADRATFQPLFSQLNLIAQGRALAPKERREKVRKAVGKGLAVHTNGGKERRTLKVVLNSHIPLIDYMRWTVSESTRRAGWLSAPPTSGY</sequence>
<name>A0AAI9VC33_9PEZI</name>
<dbReference type="Proteomes" id="UP001239213">
    <property type="component" value="Unassembled WGS sequence"/>
</dbReference>
<evidence type="ECO:0000313" key="1">
    <source>
        <dbReference type="EMBL" id="KAK1479137.1"/>
    </source>
</evidence>